<comment type="subcellular location">
    <subcellularLocation>
        <location evidence="1">Nucleus</location>
    </subcellularLocation>
</comment>
<dbReference type="GO" id="GO:0006281">
    <property type="term" value="P:DNA repair"/>
    <property type="evidence" value="ECO:0007669"/>
    <property type="project" value="InterPro"/>
</dbReference>
<dbReference type="SUPFAM" id="SSF50249">
    <property type="entry name" value="Nucleic acid-binding proteins"/>
    <property type="match status" value="1"/>
</dbReference>
<gene>
    <name evidence="4" type="ORF">THAPSDRAFT_1294</name>
</gene>
<dbReference type="RefSeq" id="XP_002286149.1">
    <property type="nucleotide sequence ID" value="XM_002286113.1"/>
</dbReference>
<dbReference type="Gene3D" id="2.40.50.140">
    <property type="entry name" value="Nucleic acid-binding proteins"/>
    <property type="match status" value="1"/>
</dbReference>
<evidence type="ECO:0000313" key="5">
    <source>
        <dbReference type="Proteomes" id="UP000001449"/>
    </source>
</evidence>
<protein>
    <recommendedName>
        <fullName evidence="6">Replication factor A protein 3</fullName>
    </recommendedName>
</protein>
<dbReference type="GO" id="GO:0006260">
    <property type="term" value="P:DNA replication"/>
    <property type="evidence" value="ECO:0007669"/>
    <property type="project" value="InterPro"/>
</dbReference>
<dbReference type="GO" id="GO:0031981">
    <property type="term" value="C:nuclear lumen"/>
    <property type="evidence" value="ECO:0007669"/>
    <property type="project" value="UniProtKB-ARBA"/>
</dbReference>
<dbReference type="HOGENOM" id="CLU_2311811_0_0_1"/>
<dbReference type="InterPro" id="IPR012340">
    <property type="entry name" value="NA-bd_OB-fold"/>
</dbReference>
<dbReference type="InterPro" id="IPR013970">
    <property type="entry name" value="Rfa2"/>
</dbReference>
<evidence type="ECO:0000256" key="2">
    <source>
        <dbReference type="ARBA" id="ARBA00009761"/>
    </source>
</evidence>
<organism evidence="4 5">
    <name type="scientific">Thalassiosira pseudonana</name>
    <name type="common">Marine diatom</name>
    <name type="synonym">Cyclotella nana</name>
    <dbReference type="NCBI Taxonomy" id="35128"/>
    <lineage>
        <taxon>Eukaryota</taxon>
        <taxon>Sar</taxon>
        <taxon>Stramenopiles</taxon>
        <taxon>Ochrophyta</taxon>
        <taxon>Bacillariophyta</taxon>
        <taxon>Coscinodiscophyceae</taxon>
        <taxon>Thalassiosirophycidae</taxon>
        <taxon>Thalassiosirales</taxon>
        <taxon>Thalassiosiraceae</taxon>
        <taxon>Thalassiosira</taxon>
    </lineage>
</organism>
<dbReference type="EMBL" id="CM000638">
    <property type="protein sequence ID" value="EED95790.1"/>
    <property type="molecule type" value="Genomic_DNA"/>
</dbReference>
<dbReference type="OMA" id="HLMDENT"/>
<comment type="similarity">
    <text evidence="2">Belongs to the replication factor A protein 3 family.</text>
</comment>
<name>B8BQI3_THAPS</name>
<dbReference type="InParanoid" id="B8BQI3"/>
<dbReference type="PaxDb" id="35128-Thaps1294"/>
<keyword evidence="5" id="KW-1185">Reference proteome</keyword>
<dbReference type="Pfam" id="PF08661">
    <property type="entry name" value="Rep_fac-A_3"/>
    <property type="match status" value="1"/>
</dbReference>
<dbReference type="eggNOG" id="ENOG502SYBM">
    <property type="taxonomic scope" value="Eukaryota"/>
</dbReference>
<evidence type="ECO:0000256" key="1">
    <source>
        <dbReference type="ARBA" id="ARBA00004123"/>
    </source>
</evidence>
<sequence>MSSQPDGAFPRVNHALIKQGQYIGLIVSVVGRTVNFDGQSNLEIECSDGGRVTITVDPEYNYVPGQVLEIMGHLMDENTIQVGWGGGVGVALLCNDTDVS</sequence>
<dbReference type="GeneID" id="7446837"/>
<dbReference type="GO" id="GO:0003677">
    <property type="term" value="F:DNA binding"/>
    <property type="evidence" value="ECO:0007669"/>
    <property type="project" value="InterPro"/>
</dbReference>
<evidence type="ECO:0000256" key="3">
    <source>
        <dbReference type="ARBA" id="ARBA00023242"/>
    </source>
</evidence>
<dbReference type="AlphaFoldDB" id="B8BQI3"/>
<evidence type="ECO:0008006" key="6">
    <source>
        <dbReference type="Google" id="ProtNLM"/>
    </source>
</evidence>
<dbReference type="KEGG" id="tps:THAPSDRAFT_1294"/>
<reference evidence="4 5" key="2">
    <citation type="journal article" date="2008" name="Nature">
        <title>The Phaeodactylum genome reveals the evolutionary history of diatom genomes.</title>
        <authorList>
            <person name="Bowler C."/>
            <person name="Allen A.E."/>
            <person name="Badger J.H."/>
            <person name="Grimwood J."/>
            <person name="Jabbari K."/>
            <person name="Kuo A."/>
            <person name="Maheswari U."/>
            <person name="Martens C."/>
            <person name="Maumus F."/>
            <person name="Otillar R.P."/>
            <person name="Rayko E."/>
            <person name="Salamov A."/>
            <person name="Vandepoele K."/>
            <person name="Beszteri B."/>
            <person name="Gruber A."/>
            <person name="Heijde M."/>
            <person name="Katinka M."/>
            <person name="Mock T."/>
            <person name="Valentin K."/>
            <person name="Verret F."/>
            <person name="Berges J.A."/>
            <person name="Brownlee C."/>
            <person name="Cadoret J.P."/>
            <person name="Chiovitti A."/>
            <person name="Choi C.J."/>
            <person name="Coesel S."/>
            <person name="De Martino A."/>
            <person name="Detter J.C."/>
            <person name="Durkin C."/>
            <person name="Falciatore A."/>
            <person name="Fournet J."/>
            <person name="Haruta M."/>
            <person name="Huysman M.J."/>
            <person name="Jenkins B.D."/>
            <person name="Jiroutova K."/>
            <person name="Jorgensen R.E."/>
            <person name="Joubert Y."/>
            <person name="Kaplan A."/>
            <person name="Kroger N."/>
            <person name="Kroth P.G."/>
            <person name="La Roche J."/>
            <person name="Lindquist E."/>
            <person name="Lommer M."/>
            <person name="Martin-Jezequel V."/>
            <person name="Lopez P.J."/>
            <person name="Lucas S."/>
            <person name="Mangogna M."/>
            <person name="McGinnis K."/>
            <person name="Medlin L.K."/>
            <person name="Montsant A."/>
            <person name="Oudot-Le Secq M.P."/>
            <person name="Napoli C."/>
            <person name="Obornik M."/>
            <person name="Parker M.S."/>
            <person name="Petit J.L."/>
            <person name="Porcel B.M."/>
            <person name="Poulsen N."/>
            <person name="Robison M."/>
            <person name="Rychlewski L."/>
            <person name="Rynearson T.A."/>
            <person name="Schmutz J."/>
            <person name="Shapiro H."/>
            <person name="Siaut M."/>
            <person name="Stanley M."/>
            <person name="Sussman M.R."/>
            <person name="Taylor A.R."/>
            <person name="Vardi A."/>
            <person name="von Dassow P."/>
            <person name="Vyverman W."/>
            <person name="Willis A."/>
            <person name="Wyrwicz L.S."/>
            <person name="Rokhsar D.S."/>
            <person name="Weissenbach J."/>
            <person name="Armbrust E.V."/>
            <person name="Green B.R."/>
            <person name="Van de Peer Y."/>
            <person name="Grigoriev I.V."/>
        </authorList>
    </citation>
    <scope>NUCLEOTIDE SEQUENCE [LARGE SCALE GENOMIC DNA]</scope>
    <source>
        <strain evidence="4 5">CCMP1335</strain>
    </source>
</reference>
<accession>B8BQI3</accession>
<keyword evidence="3" id="KW-0539">Nucleus</keyword>
<dbReference type="GO" id="GO:0006310">
    <property type="term" value="P:DNA recombination"/>
    <property type="evidence" value="ECO:0007669"/>
    <property type="project" value="InterPro"/>
</dbReference>
<dbReference type="Proteomes" id="UP000001449">
    <property type="component" value="Chromosome 1"/>
</dbReference>
<proteinExistence type="inferred from homology"/>
<reference evidence="4 5" key="1">
    <citation type="journal article" date="2004" name="Science">
        <title>The genome of the diatom Thalassiosira pseudonana: ecology, evolution, and metabolism.</title>
        <authorList>
            <person name="Armbrust E.V."/>
            <person name="Berges J.A."/>
            <person name="Bowler C."/>
            <person name="Green B.R."/>
            <person name="Martinez D."/>
            <person name="Putnam N.H."/>
            <person name="Zhou S."/>
            <person name="Allen A.E."/>
            <person name="Apt K.E."/>
            <person name="Bechner M."/>
            <person name="Brzezinski M.A."/>
            <person name="Chaal B.K."/>
            <person name="Chiovitti A."/>
            <person name="Davis A.K."/>
            <person name="Demarest M.S."/>
            <person name="Detter J.C."/>
            <person name="Glavina T."/>
            <person name="Goodstein D."/>
            <person name="Hadi M.Z."/>
            <person name="Hellsten U."/>
            <person name="Hildebrand M."/>
            <person name="Jenkins B.D."/>
            <person name="Jurka J."/>
            <person name="Kapitonov V.V."/>
            <person name="Kroger N."/>
            <person name="Lau W.W."/>
            <person name="Lane T.W."/>
            <person name="Larimer F.W."/>
            <person name="Lippmeier J.C."/>
            <person name="Lucas S."/>
            <person name="Medina M."/>
            <person name="Montsant A."/>
            <person name="Obornik M."/>
            <person name="Parker M.S."/>
            <person name="Palenik B."/>
            <person name="Pazour G.J."/>
            <person name="Richardson P.M."/>
            <person name="Rynearson T.A."/>
            <person name="Saito M.A."/>
            <person name="Schwartz D.C."/>
            <person name="Thamatrakoln K."/>
            <person name="Valentin K."/>
            <person name="Vardi A."/>
            <person name="Wilkerson F.P."/>
            <person name="Rokhsar D.S."/>
        </authorList>
    </citation>
    <scope>NUCLEOTIDE SEQUENCE [LARGE SCALE GENOMIC DNA]</scope>
    <source>
        <strain evidence="4 5">CCMP1335</strain>
    </source>
</reference>
<evidence type="ECO:0000313" key="4">
    <source>
        <dbReference type="EMBL" id="EED95790.1"/>
    </source>
</evidence>
<dbReference type="STRING" id="35128.B8BQI3"/>